<accession>A0ACB8CU32</accession>
<sequence length="1270" mass="138028">MADCSTIFMVACAKVWSLYGRENYKSRAHKLATLFIMTAGSANARQFPTMFIVNGGMPFLLAYLAFLGVVAFPIMHLESNLAQFAGDGNFGVFSTVPLFIGVGYTMSLYAIVHIVADSVPVSDQLHYLFDSLREAGGNECRNGLLLAPNRTCYVPKHTFSLCRNTRAQLAEAFRRQPLNQGIPVVDSGSKGAHVVMVPAEVFRHDMAGCLPGVFNYLQPYQPRRHANWLEGSSSALSEIRAEPLLSLAAIWMVVFALAHGRFNRVKWILYMMVCIHVATTLLLLVRGATLPGAMSGLGTMLYTDWSSAVNLEMWSNALYVSLESVGVTGSIYLGIVRFNNFKNVYQRDVYFVLVADTATEVLRTAITFMFLGHLASTVGTDVRMLVGIESRVVVGILPQAMSVVPYQELWGQVHALWLLSTMLPKFLIVPDIVIEVLTPAQPFILLNRTLIYFFLCVSILMTSVVVCSPGGANVAAIIAHNHDQNLRFVVVFLESIVLLQFYGARRLDIACRMMTGRECSDFVKFCLASVIPVIVISLLLAKLASKLWVGGNYPIWIYAVITWFWLVQLSFIPVFAVVLLNDQNVTIQNLLVPLPTWIPLNWELAMYYRKTLVVEGFDSNAVKNPEPRPCSSQASRQPPPKTSKRAKNSSGSKSSTEIMASDFVVASDRAYAVPGTDTPIKARAPRAGVDAQARNGVASLSGTVHVTRRLSSVRRSARREKLEEGQLEHEQVPAGEKPVAMPLVSEAEDPQAGRSFTVPPAISSSNLSFRESSQIPRDVIPVPSELPQKFGPEESNTSKETHPAGAVLNDVRKNHFGPGDRGALHKPAHEHPAVEDTTSSATAPNALPDKLPSAPSGPMVHTDRAKAIGARNRCATKTRKKAEISFCLSNPPLKESKSLQTLLHRKLLNVERSAAEQPHAGIVSKKSRQTTEKMVLLNTQLAADSNQRVLESGVHTRASGAPQPSAVPETMEGALISEQQEGEAAPLKADEPQSKVGQQRGEMGAVGGPEQRVAARPGSAAKNVADGRHNLRARRRRQRHLAERKAAACRNLVHYKPTMALIPVEDDATFLRGPTGGATVKQGERDAPGEALGVLPECDGPRRKSVGQEGSSSSRKSSRSVESAAKSSKSVESAAKLASSENAPVPNAEEKPVSAEGSPKTAKRALPFSSARSLGESAAIKRPPDVSVTKPNLDEDQCANEDAVIAARNIPQSTVAAAEPLGVGVEDRPQVPSIEQEPKSDPIPEAKRQKEAKRKPQRKGHKRHHKKATG</sequence>
<dbReference type="EMBL" id="CM023474">
    <property type="protein sequence ID" value="KAH7950423.1"/>
    <property type="molecule type" value="Genomic_DNA"/>
</dbReference>
<comment type="caution">
    <text evidence="1">The sequence shown here is derived from an EMBL/GenBank/DDBJ whole genome shotgun (WGS) entry which is preliminary data.</text>
</comment>
<protein>
    <submittedName>
        <fullName evidence="1">Uncharacterized protein</fullName>
    </submittedName>
</protein>
<gene>
    <name evidence="1" type="ORF">HPB49_023839</name>
</gene>
<evidence type="ECO:0000313" key="1">
    <source>
        <dbReference type="EMBL" id="KAH7950423.1"/>
    </source>
</evidence>
<name>A0ACB8CU32_DERSI</name>
<proteinExistence type="predicted"/>
<evidence type="ECO:0000313" key="2">
    <source>
        <dbReference type="Proteomes" id="UP000821865"/>
    </source>
</evidence>
<reference evidence="1" key="1">
    <citation type="submission" date="2020-05" db="EMBL/GenBank/DDBJ databases">
        <title>Large-scale comparative analyses of tick genomes elucidate their genetic diversity and vector capacities.</title>
        <authorList>
            <person name="Jia N."/>
            <person name="Wang J."/>
            <person name="Shi W."/>
            <person name="Du L."/>
            <person name="Sun Y."/>
            <person name="Zhan W."/>
            <person name="Jiang J."/>
            <person name="Wang Q."/>
            <person name="Zhang B."/>
            <person name="Ji P."/>
            <person name="Sakyi L.B."/>
            <person name="Cui X."/>
            <person name="Yuan T."/>
            <person name="Jiang B."/>
            <person name="Yang W."/>
            <person name="Lam T.T.-Y."/>
            <person name="Chang Q."/>
            <person name="Ding S."/>
            <person name="Wang X."/>
            <person name="Zhu J."/>
            <person name="Ruan X."/>
            <person name="Zhao L."/>
            <person name="Wei J."/>
            <person name="Que T."/>
            <person name="Du C."/>
            <person name="Cheng J."/>
            <person name="Dai P."/>
            <person name="Han X."/>
            <person name="Huang E."/>
            <person name="Gao Y."/>
            <person name="Liu J."/>
            <person name="Shao H."/>
            <person name="Ye R."/>
            <person name="Li L."/>
            <person name="Wei W."/>
            <person name="Wang X."/>
            <person name="Wang C."/>
            <person name="Yang T."/>
            <person name="Huo Q."/>
            <person name="Li W."/>
            <person name="Guo W."/>
            <person name="Chen H."/>
            <person name="Zhou L."/>
            <person name="Ni X."/>
            <person name="Tian J."/>
            <person name="Zhou Y."/>
            <person name="Sheng Y."/>
            <person name="Liu T."/>
            <person name="Pan Y."/>
            <person name="Xia L."/>
            <person name="Li J."/>
            <person name="Zhao F."/>
            <person name="Cao W."/>
        </authorList>
    </citation>
    <scope>NUCLEOTIDE SEQUENCE</scope>
    <source>
        <strain evidence="1">Dsil-2018</strain>
    </source>
</reference>
<organism evidence="1 2">
    <name type="scientific">Dermacentor silvarum</name>
    <name type="common">Tick</name>
    <dbReference type="NCBI Taxonomy" id="543639"/>
    <lineage>
        <taxon>Eukaryota</taxon>
        <taxon>Metazoa</taxon>
        <taxon>Ecdysozoa</taxon>
        <taxon>Arthropoda</taxon>
        <taxon>Chelicerata</taxon>
        <taxon>Arachnida</taxon>
        <taxon>Acari</taxon>
        <taxon>Parasitiformes</taxon>
        <taxon>Ixodida</taxon>
        <taxon>Ixodoidea</taxon>
        <taxon>Ixodidae</taxon>
        <taxon>Rhipicephalinae</taxon>
        <taxon>Dermacentor</taxon>
    </lineage>
</organism>
<dbReference type="Proteomes" id="UP000821865">
    <property type="component" value="Chromosome 5"/>
</dbReference>
<keyword evidence="2" id="KW-1185">Reference proteome</keyword>